<protein>
    <submittedName>
        <fullName evidence="2">Uncharacterized protein</fullName>
    </submittedName>
</protein>
<evidence type="ECO:0000256" key="1">
    <source>
        <dbReference type="SAM" id="MobiDB-lite"/>
    </source>
</evidence>
<reference evidence="2 3" key="1">
    <citation type="journal article" date="2022" name="G3 (Bethesda)">
        <title>Evaluating Illumina-, Nanopore-, and PacBio-based genome assembly strategies with the bald notothen, Trematomus borchgrevinki.</title>
        <authorList>
            <person name="Rayamajhi N."/>
            <person name="Cheng C.C."/>
            <person name="Catchen J.M."/>
        </authorList>
    </citation>
    <scope>NUCLEOTIDE SEQUENCE [LARGE SCALE GENOMIC DNA]</scope>
    <source>
        <strain evidence="2">AGRC-2024</strain>
    </source>
</reference>
<sequence>MKEMYEKSEKDSEESSSLLETLQENMTELQKDKDQWLEESFQHVVKLEEIALKVVSLSTQVHLDFLIEKMKEKGDTEKVKKLEEMKSKMDQNPRIKSALSYMYGKTAAIGKAAIGKTAAIGKAAIGKTAAIGKAAIGKATRDLLRGKTAE</sequence>
<dbReference type="PANTHER" id="PTHR32046">
    <property type="entry name" value="G DOMAIN-CONTAINING PROTEIN"/>
    <property type="match status" value="1"/>
</dbReference>
<proteinExistence type="predicted"/>
<dbReference type="AlphaFoldDB" id="A0ABD2GS36"/>
<keyword evidence="3" id="KW-1185">Reference proteome</keyword>
<gene>
    <name evidence="2" type="ORF">OYC64_007365</name>
</gene>
<evidence type="ECO:0000313" key="2">
    <source>
        <dbReference type="EMBL" id="KAL3056871.1"/>
    </source>
</evidence>
<reference evidence="2 3" key="2">
    <citation type="journal article" date="2024" name="G3 (Bethesda)">
        <title>The genome of the cryopelagic Antarctic bald notothen, Trematomus borchgrevinki.</title>
        <authorList>
            <person name="Rayamajhi N."/>
            <person name="Rivera-Colon A.G."/>
            <person name="Minhas B.F."/>
            <person name="Cheng C.C."/>
            <person name="Catchen J.M."/>
        </authorList>
    </citation>
    <scope>NUCLEOTIDE SEQUENCE [LARGE SCALE GENOMIC DNA]</scope>
    <source>
        <strain evidence="2">AGRC-2024</strain>
    </source>
</reference>
<accession>A0ABD2GS36</accession>
<organism evidence="2 3">
    <name type="scientific">Pagothenia borchgrevinki</name>
    <name type="common">Bald rockcod</name>
    <name type="synonym">Trematomus borchgrevinki</name>
    <dbReference type="NCBI Taxonomy" id="8213"/>
    <lineage>
        <taxon>Eukaryota</taxon>
        <taxon>Metazoa</taxon>
        <taxon>Chordata</taxon>
        <taxon>Craniata</taxon>
        <taxon>Vertebrata</taxon>
        <taxon>Euteleostomi</taxon>
        <taxon>Actinopterygii</taxon>
        <taxon>Neopterygii</taxon>
        <taxon>Teleostei</taxon>
        <taxon>Neoteleostei</taxon>
        <taxon>Acanthomorphata</taxon>
        <taxon>Eupercaria</taxon>
        <taxon>Perciformes</taxon>
        <taxon>Notothenioidei</taxon>
        <taxon>Nototheniidae</taxon>
        <taxon>Pagothenia</taxon>
    </lineage>
</organism>
<dbReference type="PANTHER" id="PTHR32046:SF11">
    <property type="entry name" value="IMMUNE-ASSOCIATED NUCLEOTIDE-BINDING PROTEIN 10-LIKE"/>
    <property type="match status" value="1"/>
</dbReference>
<dbReference type="Proteomes" id="UP001619887">
    <property type="component" value="Unassembled WGS sequence"/>
</dbReference>
<comment type="caution">
    <text evidence="2">The sequence shown here is derived from an EMBL/GenBank/DDBJ whole genome shotgun (WGS) entry which is preliminary data.</text>
</comment>
<evidence type="ECO:0000313" key="3">
    <source>
        <dbReference type="Proteomes" id="UP001619887"/>
    </source>
</evidence>
<feature type="region of interest" description="Disordered" evidence="1">
    <location>
        <begin position="1"/>
        <end position="25"/>
    </location>
</feature>
<name>A0ABD2GS36_PAGBO</name>
<dbReference type="EMBL" id="JBIYXZ010002075">
    <property type="protein sequence ID" value="KAL3056871.1"/>
    <property type="molecule type" value="Genomic_DNA"/>
</dbReference>
<feature type="compositionally biased region" description="Basic and acidic residues" evidence="1">
    <location>
        <begin position="1"/>
        <end position="10"/>
    </location>
</feature>